<feature type="region of interest" description="Disordered" evidence="1">
    <location>
        <begin position="54"/>
        <end position="78"/>
    </location>
</feature>
<organism evidence="2 3">
    <name type="scientific">Araneus ventricosus</name>
    <name type="common">Orbweaver spider</name>
    <name type="synonym">Epeira ventricosa</name>
    <dbReference type="NCBI Taxonomy" id="182803"/>
    <lineage>
        <taxon>Eukaryota</taxon>
        <taxon>Metazoa</taxon>
        <taxon>Ecdysozoa</taxon>
        <taxon>Arthropoda</taxon>
        <taxon>Chelicerata</taxon>
        <taxon>Arachnida</taxon>
        <taxon>Araneae</taxon>
        <taxon>Araneomorphae</taxon>
        <taxon>Entelegynae</taxon>
        <taxon>Araneoidea</taxon>
        <taxon>Araneidae</taxon>
        <taxon>Araneus</taxon>
    </lineage>
</organism>
<reference evidence="2 3" key="1">
    <citation type="journal article" date="2019" name="Sci. Rep.">
        <title>Orb-weaving spider Araneus ventricosus genome elucidates the spidroin gene catalogue.</title>
        <authorList>
            <person name="Kono N."/>
            <person name="Nakamura H."/>
            <person name="Ohtoshi R."/>
            <person name="Moran D.A.P."/>
            <person name="Shinohara A."/>
            <person name="Yoshida Y."/>
            <person name="Fujiwara M."/>
            <person name="Mori M."/>
            <person name="Tomita M."/>
            <person name="Arakawa K."/>
        </authorList>
    </citation>
    <scope>NUCLEOTIDE SEQUENCE [LARGE SCALE GENOMIC DNA]</scope>
</reference>
<evidence type="ECO:0000256" key="1">
    <source>
        <dbReference type="SAM" id="MobiDB-lite"/>
    </source>
</evidence>
<evidence type="ECO:0000313" key="2">
    <source>
        <dbReference type="EMBL" id="GBL89744.1"/>
    </source>
</evidence>
<dbReference type="Proteomes" id="UP000499080">
    <property type="component" value="Unassembled WGS sequence"/>
</dbReference>
<evidence type="ECO:0000313" key="3">
    <source>
        <dbReference type="Proteomes" id="UP000499080"/>
    </source>
</evidence>
<sequence length="78" mass="8366">MSRTTPELEPSSPSFHVTSVGRPFSSSTYGLACSGTQYTAFLQWSQVLSLEPSDSGAGTLPLGRRGPIILDEEPTHKI</sequence>
<comment type="caution">
    <text evidence="2">The sequence shown here is derived from an EMBL/GenBank/DDBJ whole genome shotgun (WGS) entry which is preliminary data.</text>
</comment>
<feature type="compositionally biased region" description="Polar residues" evidence="1">
    <location>
        <begin position="1"/>
        <end position="17"/>
    </location>
</feature>
<proteinExistence type="predicted"/>
<keyword evidence="3" id="KW-1185">Reference proteome</keyword>
<name>A0A4Y2BF44_ARAVE</name>
<dbReference type="EMBL" id="BGPR01000066">
    <property type="protein sequence ID" value="GBL89744.1"/>
    <property type="molecule type" value="Genomic_DNA"/>
</dbReference>
<protein>
    <submittedName>
        <fullName evidence="2">Uncharacterized protein</fullName>
    </submittedName>
</protein>
<accession>A0A4Y2BF44</accession>
<feature type="region of interest" description="Disordered" evidence="1">
    <location>
        <begin position="1"/>
        <end position="23"/>
    </location>
</feature>
<dbReference type="AlphaFoldDB" id="A0A4Y2BF44"/>
<gene>
    <name evidence="2" type="ORF">AVEN_104682_1</name>
</gene>